<keyword evidence="7" id="KW-0690">Ribosome biogenesis</keyword>
<keyword evidence="6 7" id="KW-0862">Zinc</keyword>
<sequence>MAINFFQEETAFQLSKKLLRKKWLKSIAQEENYTIQDLNYIFCSDEYLYSINVEYLNHHTYTDIITFDNSESEKEIEGDIFISIDRVQENSEKLQVPLEDELSRVISHGLFHLMGYKDKKKEEAKKMRNKEEFAIKLFKNL</sequence>
<keyword evidence="7" id="KW-0963">Cytoplasm</keyword>
<keyword evidence="3 7" id="KW-0479">Metal-binding</keyword>
<evidence type="ECO:0000256" key="1">
    <source>
        <dbReference type="ARBA" id="ARBA00010875"/>
    </source>
</evidence>
<dbReference type="EC" id="3.1.-.-" evidence="7"/>
<dbReference type="GO" id="GO:0005737">
    <property type="term" value="C:cytoplasm"/>
    <property type="evidence" value="ECO:0007669"/>
    <property type="project" value="UniProtKB-SubCell"/>
</dbReference>
<gene>
    <name evidence="7" type="primary">ybeY</name>
    <name evidence="8" type="ORF">FHS59_002124</name>
</gene>
<evidence type="ECO:0000313" key="8">
    <source>
        <dbReference type="EMBL" id="MBB6326496.1"/>
    </source>
</evidence>
<accession>A0A841MQN8</accession>
<evidence type="ECO:0000256" key="2">
    <source>
        <dbReference type="ARBA" id="ARBA00022722"/>
    </source>
</evidence>
<keyword evidence="2 7" id="KW-0540">Nuclease</keyword>
<dbReference type="PANTHER" id="PTHR46986">
    <property type="entry name" value="ENDORIBONUCLEASE YBEY, CHLOROPLASTIC"/>
    <property type="match status" value="1"/>
</dbReference>
<dbReference type="SUPFAM" id="SSF55486">
    <property type="entry name" value="Metalloproteases ('zincins'), catalytic domain"/>
    <property type="match status" value="1"/>
</dbReference>
<name>A0A841MQN8_9BACT</name>
<dbReference type="InterPro" id="IPR023091">
    <property type="entry name" value="MetalPrtase_cat_dom_sf_prd"/>
</dbReference>
<dbReference type="HAMAP" id="MF_00009">
    <property type="entry name" value="Endoribonucl_YbeY"/>
    <property type="match status" value="1"/>
</dbReference>
<dbReference type="InterPro" id="IPR002036">
    <property type="entry name" value="YbeY"/>
</dbReference>
<dbReference type="GO" id="GO:0004521">
    <property type="term" value="F:RNA endonuclease activity"/>
    <property type="evidence" value="ECO:0007669"/>
    <property type="project" value="UniProtKB-UniRule"/>
</dbReference>
<dbReference type="Pfam" id="PF02130">
    <property type="entry name" value="YbeY"/>
    <property type="match status" value="1"/>
</dbReference>
<dbReference type="AlphaFoldDB" id="A0A841MQN8"/>
<dbReference type="RefSeq" id="WP_184495094.1">
    <property type="nucleotide sequence ID" value="NZ_JACIJO010000002.1"/>
</dbReference>
<evidence type="ECO:0000256" key="5">
    <source>
        <dbReference type="ARBA" id="ARBA00022801"/>
    </source>
</evidence>
<feature type="binding site" evidence="7">
    <location>
        <position position="112"/>
    </location>
    <ligand>
        <name>Zn(2+)</name>
        <dbReference type="ChEBI" id="CHEBI:29105"/>
        <note>catalytic</note>
    </ligand>
</feature>
<evidence type="ECO:0000313" key="9">
    <source>
        <dbReference type="Proteomes" id="UP000588604"/>
    </source>
</evidence>
<dbReference type="Proteomes" id="UP000588604">
    <property type="component" value="Unassembled WGS sequence"/>
</dbReference>
<evidence type="ECO:0000256" key="6">
    <source>
        <dbReference type="ARBA" id="ARBA00022833"/>
    </source>
</evidence>
<comment type="cofactor">
    <cofactor evidence="7">
        <name>Zn(2+)</name>
        <dbReference type="ChEBI" id="CHEBI:29105"/>
    </cofactor>
    <text evidence="7">Binds 1 zinc ion.</text>
</comment>
<comment type="function">
    <text evidence="7">Single strand-specific metallo-endoribonuclease involved in late-stage 70S ribosome quality control and in maturation of the 3' terminus of the 16S rRNA.</text>
</comment>
<dbReference type="Gene3D" id="3.40.390.30">
    <property type="entry name" value="Metalloproteases ('zincins'), catalytic domain"/>
    <property type="match status" value="1"/>
</dbReference>
<evidence type="ECO:0000256" key="4">
    <source>
        <dbReference type="ARBA" id="ARBA00022759"/>
    </source>
</evidence>
<comment type="caution">
    <text evidence="8">The sequence shown here is derived from an EMBL/GenBank/DDBJ whole genome shotgun (WGS) entry which is preliminary data.</text>
</comment>
<keyword evidence="7" id="KW-0698">rRNA processing</keyword>
<keyword evidence="4 7" id="KW-0255">Endonuclease</keyword>
<proteinExistence type="inferred from homology"/>
<keyword evidence="5 7" id="KW-0378">Hydrolase</keyword>
<organism evidence="8 9">
    <name type="scientific">Algoriphagus iocasae</name>
    <dbReference type="NCBI Taxonomy" id="1836499"/>
    <lineage>
        <taxon>Bacteria</taxon>
        <taxon>Pseudomonadati</taxon>
        <taxon>Bacteroidota</taxon>
        <taxon>Cytophagia</taxon>
        <taxon>Cytophagales</taxon>
        <taxon>Cyclobacteriaceae</taxon>
        <taxon>Algoriphagus</taxon>
    </lineage>
</organism>
<reference evidence="8 9" key="1">
    <citation type="submission" date="2020-08" db="EMBL/GenBank/DDBJ databases">
        <title>Genomic Encyclopedia of Type Strains, Phase IV (KMG-IV): sequencing the most valuable type-strain genomes for metagenomic binning, comparative biology and taxonomic classification.</title>
        <authorList>
            <person name="Goeker M."/>
        </authorList>
    </citation>
    <scope>NUCLEOTIDE SEQUENCE [LARGE SCALE GENOMIC DNA]</scope>
    <source>
        <strain evidence="8 9">DSM 102044</strain>
    </source>
</reference>
<comment type="subcellular location">
    <subcellularLocation>
        <location evidence="7">Cytoplasm</location>
    </subcellularLocation>
</comment>
<dbReference type="NCBIfam" id="TIGR00043">
    <property type="entry name" value="rRNA maturation RNase YbeY"/>
    <property type="match status" value="1"/>
</dbReference>
<feature type="binding site" evidence="7">
    <location>
        <position position="118"/>
    </location>
    <ligand>
        <name>Zn(2+)</name>
        <dbReference type="ChEBI" id="CHEBI:29105"/>
        <note>catalytic</note>
    </ligand>
</feature>
<dbReference type="GO" id="GO:0004222">
    <property type="term" value="F:metalloendopeptidase activity"/>
    <property type="evidence" value="ECO:0007669"/>
    <property type="project" value="InterPro"/>
</dbReference>
<dbReference type="GO" id="GO:0008270">
    <property type="term" value="F:zinc ion binding"/>
    <property type="evidence" value="ECO:0007669"/>
    <property type="project" value="UniProtKB-UniRule"/>
</dbReference>
<evidence type="ECO:0000256" key="3">
    <source>
        <dbReference type="ARBA" id="ARBA00022723"/>
    </source>
</evidence>
<evidence type="ECO:0000256" key="7">
    <source>
        <dbReference type="HAMAP-Rule" id="MF_00009"/>
    </source>
</evidence>
<keyword evidence="9" id="KW-1185">Reference proteome</keyword>
<dbReference type="EMBL" id="JACIJO010000002">
    <property type="protein sequence ID" value="MBB6326496.1"/>
    <property type="molecule type" value="Genomic_DNA"/>
</dbReference>
<dbReference type="GO" id="GO:0006364">
    <property type="term" value="P:rRNA processing"/>
    <property type="evidence" value="ECO:0007669"/>
    <property type="project" value="UniProtKB-UniRule"/>
</dbReference>
<protein>
    <recommendedName>
        <fullName evidence="7">Endoribonuclease YbeY</fullName>
        <ecNumber evidence="7">3.1.-.-</ecNumber>
    </recommendedName>
</protein>
<feature type="binding site" evidence="7">
    <location>
        <position position="108"/>
    </location>
    <ligand>
        <name>Zn(2+)</name>
        <dbReference type="ChEBI" id="CHEBI:29105"/>
        <note>catalytic</note>
    </ligand>
</feature>
<comment type="similarity">
    <text evidence="1 7">Belongs to the endoribonuclease YbeY family.</text>
</comment>
<dbReference type="PANTHER" id="PTHR46986:SF1">
    <property type="entry name" value="ENDORIBONUCLEASE YBEY, CHLOROPLASTIC"/>
    <property type="match status" value="1"/>
</dbReference>